<dbReference type="Proteomes" id="UP000332487">
    <property type="component" value="Unassembled WGS sequence"/>
</dbReference>
<feature type="transmembrane region" description="Helical" evidence="1">
    <location>
        <begin position="32"/>
        <end position="55"/>
    </location>
</feature>
<keyword evidence="1" id="KW-1133">Transmembrane helix</keyword>
<reference evidence="2 3" key="1">
    <citation type="journal article" date="2009" name="Genome Biol.">
        <title>Community-wide analysis of microbial genome sequence signatures.</title>
        <authorList>
            <person name="Dick G.J."/>
            <person name="Andersson A.F."/>
            <person name="Baker B.J."/>
            <person name="Simmons S.L."/>
            <person name="Thomas B.C."/>
            <person name="Yelton A.P."/>
            <person name="Banfield J.F."/>
        </authorList>
    </citation>
    <scope>NUCLEOTIDE SEQUENCE [LARGE SCALE GENOMIC DNA]</scope>
    <source>
        <strain evidence="2">ARMAN-2</strain>
    </source>
</reference>
<organism evidence="2 3">
    <name type="scientific">Candidatus Micrarchaeum acidiphilum ARMAN-2</name>
    <dbReference type="NCBI Taxonomy" id="425595"/>
    <lineage>
        <taxon>Archaea</taxon>
        <taxon>Candidatus Micrarchaeota</taxon>
        <taxon>Candidatus Micrarchaeia</taxon>
        <taxon>Candidatus Micrarchaeales</taxon>
        <taxon>Candidatus Micrarchaeaceae</taxon>
        <taxon>Candidatus Micrarchaeum</taxon>
    </lineage>
</organism>
<keyword evidence="1" id="KW-0812">Transmembrane</keyword>
<accession>C7DGG5</accession>
<dbReference type="EMBL" id="GG697238">
    <property type="protein sequence ID" value="EET90312.1"/>
    <property type="molecule type" value="Genomic_DNA"/>
</dbReference>
<evidence type="ECO:0000256" key="1">
    <source>
        <dbReference type="SAM" id="Phobius"/>
    </source>
</evidence>
<protein>
    <submittedName>
        <fullName evidence="2">Uncharacterized protein</fullName>
    </submittedName>
</protein>
<evidence type="ECO:0000313" key="2">
    <source>
        <dbReference type="EMBL" id="EET90312.1"/>
    </source>
</evidence>
<sequence length="277" mass="30609">MANKMFQFLGLFLLSAILMGIAAELPTSIVPAVVKIVVLIIALLADITAFTSRYYSYLIGPFFRRAGKNVVISKEPPYTIATSSDSLLKKEGDDFIATVFISVPLYRSATEMTDDEKLDFSNQVSRFIGLSRDPVRFTTQLNVMNKDDYIQKLRDTIASTENEEADLLQKNAPKSQIERVRGKLAMWRNMLDSIGGSPSYELVSYLTVSAVGSKEYEAVSIAQQKAREIMSGIGSVFGVTPSIITGPGLLKFVEPEALIPFSTVTEQINKEVQEQVI</sequence>
<dbReference type="AlphaFoldDB" id="C7DGG5"/>
<name>C7DGG5_MICA2</name>
<keyword evidence="1" id="KW-0472">Membrane</keyword>
<proteinExistence type="predicted"/>
<gene>
    <name evidence="2" type="ORF">UNLARM2_0167</name>
</gene>
<keyword evidence="3" id="KW-1185">Reference proteome</keyword>
<reference evidence="2 3" key="2">
    <citation type="journal article" date="2010" name="Proc. Natl. Acad. Sci. U.S.A.">
        <title>Enigmatic, ultrasmall, uncultivated Archaea.</title>
        <authorList>
            <person name="Baker B.J."/>
            <person name="Comolli L.R."/>
            <person name="Dick G.J."/>
            <person name="Hauser L.J."/>
            <person name="Hyatt D."/>
            <person name="Dill B.D."/>
            <person name="Land M.L."/>
            <person name="Verberkmoes N.C."/>
            <person name="Hettich R.L."/>
            <person name="Banfield J.F."/>
        </authorList>
    </citation>
    <scope>NUCLEOTIDE SEQUENCE [LARGE SCALE GENOMIC DNA]</scope>
    <source>
        <strain evidence="2">ARMAN-2</strain>
    </source>
</reference>
<evidence type="ECO:0000313" key="3">
    <source>
        <dbReference type="Proteomes" id="UP000332487"/>
    </source>
</evidence>